<dbReference type="PANTHER" id="PTHR23233:SF84">
    <property type="entry name" value="FI23031P1"/>
    <property type="match status" value="1"/>
</dbReference>
<dbReference type="PANTHER" id="PTHR23233">
    <property type="entry name" value="SAL-LIKE PROTEIN"/>
    <property type="match status" value="1"/>
</dbReference>
<feature type="domain" description="C2H2-type" evidence="12">
    <location>
        <begin position="253"/>
        <end position="280"/>
    </location>
</feature>
<proteinExistence type="inferred from homology"/>
<feature type="compositionally biased region" description="Acidic residues" evidence="11">
    <location>
        <begin position="180"/>
        <end position="200"/>
    </location>
</feature>
<dbReference type="Pfam" id="PF00096">
    <property type="entry name" value="zf-C2H2"/>
    <property type="match status" value="2"/>
</dbReference>
<name>A0A367KHG2_RHIAZ</name>
<dbReference type="GO" id="GO:0008270">
    <property type="term" value="F:zinc ion binding"/>
    <property type="evidence" value="ECO:0007669"/>
    <property type="project" value="UniProtKB-KW"/>
</dbReference>
<reference evidence="13 14" key="1">
    <citation type="journal article" date="2018" name="G3 (Bethesda)">
        <title>Phylogenetic and Phylogenomic Definition of Rhizopus Species.</title>
        <authorList>
            <person name="Gryganskyi A.P."/>
            <person name="Golan J."/>
            <person name="Dolatabadi S."/>
            <person name="Mondo S."/>
            <person name="Robb S."/>
            <person name="Idnurm A."/>
            <person name="Muszewska A."/>
            <person name="Steczkiewicz K."/>
            <person name="Masonjones S."/>
            <person name="Liao H.L."/>
            <person name="Gajdeczka M.T."/>
            <person name="Anike F."/>
            <person name="Vuek A."/>
            <person name="Anishchenko I.M."/>
            <person name="Voigt K."/>
            <person name="de Hoog G.S."/>
            <person name="Smith M.E."/>
            <person name="Heitman J."/>
            <person name="Vilgalys R."/>
            <person name="Stajich J.E."/>
        </authorList>
    </citation>
    <scope>NUCLEOTIDE SEQUENCE [LARGE SCALE GENOMIC DNA]</scope>
    <source>
        <strain evidence="13 14">CBS 357.93</strain>
    </source>
</reference>
<sequence>MQYNEKPKLPPIQSMLEGISLHEVNRPKGHRRHASEHSSAFKPFVDRKSYHHHIETSMSGQLEKLSIQPIPIEPKIDEPPTGQLLHPLPFSLSSYRSPRNLHSRSYSDYTHPYYPQSSSASSHAYQHHRRAISTNTFDLLLQPLAQRPIDHHTPAPSLIYPSSSSSSTVTTNAPTSPQMSDDDEEEDEEEEEEEEEDDASSEGSTYSETVKRNNKKGNAIKATTSSSPPISTATTTTTTATARKRRAPPSKKYHCTYCSKGFSRPSSLRIHTYSHTGERPFECPEEGCNRKFSVQSNMRRHLRVHRGGRPARRNGSILTPAEKAQLINKPLAAKPATWNNCIIDSSISSSKAYLN</sequence>
<dbReference type="FunFam" id="3.30.160.60:FF:001102">
    <property type="entry name" value="Transcription factor IIIA"/>
    <property type="match status" value="1"/>
</dbReference>
<dbReference type="EMBL" id="PJQL01000016">
    <property type="protein sequence ID" value="RCI01292.1"/>
    <property type="molecule type" value="Genomic_DNA"/>
</dbReference>
<dbReference type="PROSITE" id="PS00028">
    <property type="entry name" value="ZINC_FINGER_C2H2_1"/>
    <property type="match status" value="2"/>
</dbReference>
<keyword evidence="14" id="KW-1185">Reference proteome</keyword>
<evidence type="ECO:0000256" key="10">
    <source>
        <dbReference type="PROSITE-ProRule" id="PRU00042"/>
    </source>
</evidence>
<feature type="compositionally biased region" description="Low complexity" evidence="11">
    <location>
        <begin position="156"/>
        <end position="177"/>
    </location>
</feature>
<keyword evidence="8" id="KW-0539">Nucleus</keyword>
<evidence type="ECO:0000256" key="2">
    <source>
        <dbReference type="ARBA" id="ARBA00022723"/>
    </source>
</evidence>
<evidence type="ECO:0000256" key="6">
    <source>
        <dbReference type="ARBA" id="ARBA00023015"/>
    </source>
</evidence>
<dbReference type="Proteomes" id="UP000252139">
    <property type="component" value="Unassembled WGS sequence"/>
</dbReference>
<keyword evidence="3" id="KW-0677">Repeat</keyword>
<evidence type="ECO:0000256" key="4">
    <source>
        <dbReference type="ARBA" id="ARBA00022771"/>
    </source>
</evidence>
<keyword evidence="2" id="KW-0479">Metal-binding</keyword>
<evidence type="ECO:0000256" key="8">
    <source>
        <dbReference type="ARBA" id="ARBA00023242"/>
    </source>
</evidence>
<evidence type="ECO:0000259" key="12">
    <source>
        <dbReference type="PROSITE" id="PS50157"/>
    </source>
</evidence>
<feature type="domain" description="C2H2-type" evidence="12">
    <location>
        <begin position="281"/>
        <end position="310"/>
    </location>
</feature>
<dbReference type="InterPro" id="IPR051565">
    <property type="entry name" value="Sal_C2H2-zinc-finger"/>
</dbReference>
<keyword evidence="6" id="KW-0805">Transcription regulation</keyword>
<dbReference type="GO" id="GO:0000978">
    <property type="term" value="F:RNA polymerase II cis-regulatory region sequence-specific DNA binding"/>
    <property type="evidence" value="ECO:0007669"/>
    <property type="project" value="TreeGrafter"/>
</dbReference>
<dbReference type="SUPFAM" id="SSF57667">
    <property type="entry name" value="beta-beta-alpha zinc fingers"/>
    <property type="match status" value="1"/>
</dbReference>
<feature type="compositionally biased region" description="Low complexity" evidence="11">
    <location>
        <begin position="220"/>
        <end position="241"/>
    </location>
</feature>
<accession>A0A367KHG2</accession>
<evidence type="ECO:0000313" key="13">
    <source>
        <dbReference type="EMBL" id="RCI01292.1"/>
    </source>
</evidence>
<keyword evidence="7" id="KW-0804">Transcription</keyword>
<evidence type="ECO:0000256" key="1">
    <source>
        <dbReference type="ARBA" id="ARBA00004123"/>
    </source>
</evidence>
<evidence type="ECO:0000256" key="3">
    <source>
        <dbReference type="ARBA" id="ARBA00022737"/>
    </source>
</evidence>
<dbReference type="Gene3D" id="3.30.160.60">
    <property type="entry name" value="Classic Zinc Finger"/>
    <property type="match status" value="2"/>
</dbReference>
<comment type="caution">
    <text evidence="13">The sequence shown here is derived from an EMBL/GenBank/DDBJ whole genome shotgun (WGS) entry which is preliminary data.</text>
</comment>
<gene>
    <name evidence="13" type="ORF">CU097_008292</name>
</gene>
<protein>
    <recommendedName>
        <fullName evidence="12">C2H2-type domain-containing protein</fullName>
    </recommendedName>
</protein>
<comment type="subcellular location">
    <subcellularLocation>
        <location evidence="1">Nucleus</location>
    </subcellularLocation>
</comment>
<evidence type="ECO:0000313" key="14">
    <source>
        <dbReference type="Proteomes" id="UP000252139"/>
    </source>
</evidence>
<dbReference type="GO" id="GO:0000981">
    <property type="term" value="F:DNA-binding transcription factor activity, RNA polymerase II-specific"/>
    <property type="evidence" value="ECO:0007669"/>
    <property type="project" value="TreeGrafter"/>
</dbReference>
<evidence type="ECO:0000256" key="5">
    <source>
        <dbReference type="ARBA" id="ARBA00022833"/>
    </source>
</evidence>
<comment type="similarity">
    <text evidence="9">Belongs to the sal C2H2-type zinc-finger protein family.</text>
</comment>
<dbReference type="InterPro" id="IPR036236">
    <property type="entry name" value="Znf_C2H2_sf"/>
</dbReference>
<dbReference type="OrthoDB" id="6077919at2759"/>
<organism evidence="13 14">
    <name type="scientific">Rhizopus azygosporus</name>
    <name type="common">Rhizopus microsporus var. azygosporus</name>
    <dbReference type="NCBI Taxonomy" id="86630"/>
    <lineage>
        <taxon>Eukaryota</taxon>
        <taxon>Fungi</taxon>
        <taxon>Fungi incertae sedis</taxon>
        <taxon>Mucoromycota</taxon>
        <taxon>Mucoromycotina</taxon>
        <taxon>Mucoromycetes</taxon>
        <taxon>Mucorales</taxon>
        <taxon>Mucorineae</taxon>
        <taxon>Rhizopodaceae</taxon>
        <taxon>Rhizopus</taxon>
    </lineage>
</organism>
<dbReference type="SMART" id="SM00355">
    <property type="entry name" value="ZnF_C2H2"/>
    <property type="match status" value="2"/>
</dbReference>
<keyword evidence="4 10" id="KW-0863">Zinc-finger</keyword>
<evidence type="ECO:0000256" key="9">
    <source>
        <dbReference type="ARBA" id="ARBA00038474"/>
    </source>
</evidence>
<dbReference type="AlphaFoldDB" id="A0A367KHG2"/>
<evidence type="ECO:0000256" key="11">
    <source>
        <dbReference type="SAM" id="MobiDB-lite"/>
    </source>
</evidence>
<dbReference type="STRING" id="86630.A0A367KHG2"/>
<dbReference type="PROSITE" id="PS50157">
    <property type="entry name" value="ZINC_FINGER_C2H2_2"/>
    <property type="match status" value="2"/>
</dbReference>
<dbReference type="InterPro" id="IPR013087">
    <property type="entry name" value="Znf_C2H2_type"/>
</dbReference>
<evidence type="ECO:0000256" key="7">
    <source>
        <dbReference type="ARBA" id="ARBA00023163"/>
    </source>
</evidence>
<feature type="region of interest" description="Disordered" evidence="11">
    <location>
        <begin position="149"/>
        <end position="248"/>
    </location>
</feature>
<dbReference type="GO" id="GO:0005634">
    <property type="term" value="C:nucleus"/>
    <property type="evidence" value="ECO:0007669"/>
    <property type="project" value="UniProtKB-SubCell"/>
</dbReference>
<keyword evidence="5" id="KW-0862">Zinc</keyword>